<feature type="transmembrane region" description="Helical" evidence="1">
    <location>
        <begin position="429"/>
        <end position="451"/>
    </location>
</feature>
<gene>
    <name evidence="2" type="ORF">HQ605_15300</name>
</gene>
<feature type="transmembrane region" description="Helical" evidence="1">
    <location>
        <begin position="308"/>
        <end position="331"/>
    </location>
</feature>
<feature type="transmembrane region" description="Helical" evidence="1">
    <location>
        <begin position="26"/>
        <end position="45"/>
    </location>
</feature>
<keyword evidence="1" id="KW-0812">Transmembrane</keyword>
<dbReference type="Proteomes" id="UP001520140">
    <property type="component" value="Unassembled WGS sequence"/>
</dbReference>
<feature type="transmembrane region" description="Helical" evidence="1">
    <location>
        <begin position="149"/>
        <end position="169"/>
    </location>
</feature>
<keyword evidence="3" id="KW-1185">Reference proteome</keyword>
<evidence type="ECO:0000256" key="1">
    <source>
        <dbReference type="SAM" id="Phobius"/>
    </source>
</evidence>
<proteinExistence type="predicted"/>
<feature type="transmembrane region" description="Helical" evidence="1">
    <location>
        <begin position="592"/>
        <end position="614"/>
    </location>
</feature>
<evidence type="ECO:0000313" key="3">
    <source>
        <dbReference type="Proteomes" id="UP001520140"/>
    </source>
</evidence>
<feature type="transmembrane region" description="Helical" evidence="1">
    <location>
        <begin position="282"/>
        <end position="301"/>
    </location>
</feature>
<feature type="transmembrane region" description="Helical" evidence="1">
    <location>
        <begin position="394"/>
        <end position="417"/>
    </location>
</feature>
<sequence length="639" mass="68193">MNDVGVTSSNLIAAAQQGGGAALDQVIGMSAAAGVISLFLLYLAVMHRTRRITWLQRLADFAGEKTNRPGWVALPIVMFISTILTAFFGFIWDVSLHIGRGRDEGPLANPAHYFILVGLFFLFIAGCLAIILPLDEKPGPSAVKITRTWYAPTGGLLIAGAGLYALIGFPLDDIWHRIFGQDVTLWGPTHLMLIGGAGLSLVGVLLLEHEGRVAMAGNVATDPESAGDPTGDTETRPAVGVESGRRAVITWFMRASAFGGLVIGLSVFQIEYDFGVEQFRLVFQPLLITAAGAFALIAAVLMVGRGAALFAVAFAAVVRWITALIVGPVLGEPHSTFALYLGMALVVEILGLTALTKRRLLFGAVAGLAVGTVGVYLESLWVEAMYLYPWPTSMWLEALATTIPTGVLVGLTAGLFAQALSGDGLPRPAIRRSIVLGMVVVCSASVANGLMIDVPQNAQATVQLTDAPREDGFRMVNATVQISPSDLISDDPEWVSLLAWQGAGDTLNGLVVDNLERTGPGEYRSTRPMPVDGTWKTFLRVQDGRTMAGAPIFMAADEGIGAEEVPALAEFTRPLEYETKLLQRERSFDHPAWLFTAASLVVLACSLALLWALAWGAARISLRSPGNTASTDERPRTRV</sequence>
<feature type="transmembrane region" description="Helical" evidence="1">
    <location>
        <begin position="189"/>
        <end position="207"/>
    </location>
</feature>
<evidence type="ECO:0008006" key="4">
    <source>
        <dbReference type="Google" id="ProtNLM"/>
    </source>
</evidence>
<feature type="transmembrane region" description="Helical" evidence="1">
    <location>
        <begin position="337"/>
        <end position="355"/>
    </location>
</feature>
<protein>
    <recommendedName>
        <fullName evidence="4">ABC transporter permease</fullName>
    </recommendedName>
</protein>
<dbReference type="EMBL" id="JABUKG010000017">
    <property type="protein sequence ID" value="MBY6322193.1"/>
    <property type="molecule type" value="Genomic_DNA"/>
</dbReference>
<accession>A0ABS7NXB3</accession>
<feature type="transmembrane region" description="Helical" evidence="1">
    <location>
        <begin position="251"/>
        <end position="270"/>
    </location>
</feature>
<feature type="transmembrane region" description="Helical" evidence="1">
    <location>
        <begin position="360"/>
        <end position="382"/>
    </location>
</feature>
<keyword evidence="1" id="KW-0472">Membrane</keyword>
<organism evidence="2 3">
    <name type="scientific">Rhodococcoides kroppenstedtii</name>
    <dbReference type="NCBI Taxonomy" id="293050"/>
    <lineage>
        <taxon>Bacteria</taxon>
        <taxon>Bacillati</taxon>
        <taxon>Actinomycetota</taxon>
        <taxon>Actinomycetes</taxon>
        <taxon>Mycobacteriales</taxon>
        <taxon>Nocardiaceae</taxon>
        <taxon>Rhodococcoides</taxon>
    </lineage>
</organism>
<dbReference type="RefSeq" id="WP_068103459.1">
    <property type="nucleotide sequence ID" value="NZ_JAAFYU010000015.1"/>
</dbReference>
<evidence type="ECO:0000313" key="2">
    <source>
        <dbReference type="EMBL" id="MBY6322193.1"/>
    </source>
</evidence>
<comment type="caution">
    <text evidence="2">The sequence shown here is derived from an EMBL/GenBank/DDBJ whole genome shotgun (WGS) entry which is preliminary data.</text>
</comment>
<feature type="transmembrane region" description="Helical" evidence="1">
    <location>
        <begin position="112"/>
        <end position="134"/>
    </location>
</feature>
<keyword evidence="1" id="KW-1133">Transmembrane helix</keyword>
<name>A0ABS7NXB3_9NOCA</name>
<reference evidence="2 3" key="1">
    <citation type="submission" date="2020-06" db="EMBL/GenBank/DDBJ databases">
        <title>Taxonomy, biology and ecology of Rhodococcus bacteria occurring in California pistachio and other woody hosts as revealed by genome sequence analyses.</title>
        <authorList>
            <person name="Gai Y."/>
            <person name="Riely B."/>
        </authorList>
    </citation>
    <scope>NUCLEOTIDE SEQUENCE [LARGE SCALE GENOMIC DNA]</scope>
    <source>
        <strain evidence="2 3">BP-284</strain>
    </source>
</reference>
<feature type="transmembrane region" description="Helical" evidence="1">
    <location>
        <begin position="71"/>
        <end position="92"/>
    </location>
</feature>